<sequence length="677" mass="75287">MKKLFLCLLLFDFVYSLETETLSKVTTTAQKEPQKEVEFANKTSISADDIEKHQATNLRDIFSQDPSINVGGGNPTAQKIYVRGLEDRLFNVSVDGATQGGNVFHHQGNVNIDPMMIKSVDVQKGSANASAGPGALAGAITVSTKDASDLLKPGQKVGAQIGLGGFSNAGYRLKGSVYGSINDYIDVLAYVNQTNISYYRDGHDEKVIGSGSDQNNLLLKVNGNLSENQKYFISFNRIYDKTTAPFATNLSSRELSLFDHYNDTKNLSIGYELAHQKGFHPNIKTNFYYSTRGLMLKSLSALDSALDSEVADRNIDLENFGGNLLLSHSFGKNMDNTFEYGLNYQGMYVSDKDISKQAIAMGDRGEESSNIFGGFLQAKFYLLPSLIWGVGSRYDMYYYQDKNSQSHLTQGFSPSTTLSYNPIDTLNLRLSYAYTTRGAEPGDATLLQEGNVRIAKNLKAENSQNVEFDLDYMGDYFSFRGAVYYKNIGNFINSYAPDPVIPDGGLRSNMSDKIDVYGYEGGIGFDYKGFTSYFSLAQSFPMVKNHLLQDTYELGAVYGRVYNIRLGYNFDSIHLSLGWLTSITEGIKYNGWDIYNNELGEVNKKGYVIDNLYINWDPLGKDRLHLGLSILNLTNKFYIDQTSPFKNEADDKLSSSNIGAAMPNPGIDVRFEVGYQF</sequence>
<proteinExistence type="inferred from homology"/>
<comment type="caution">
    <text evidence="14">The sequence shown here is derived from an EMBL/GenBank/DDBJ whole genome shotgun (WGS) entry which is preliminary data.</text>
</comment>
<keyword evidence="4 9" id="KW-1134">Transmembrane beta strand</keyword>
<evidence type="ECO:0000313" key="16">
    <source>
        <dbReference type="Proteomes" id="UP001240777"/>
    </source>
</evidence>
<evidence type="ECO:0000256" key="2">
    <source>
        <dbReference type="ARBA" id="ARBA00009810"/>
    </source>
</evidence>
<evidence type="ECO:0000256" key="4">
    <source>
        <dbReference type="ARBA" id="ARBA00022452"/>
    </source>
</evidence>
<keyword evidence="8 9" id="KW-0998">Cell outer membrane</keyword>
<dbReference type="Pfam" id="PF07715">
    <property type="entry name" value="Plug"/>
    <property type="match status" value="1"/>
</dbReference>
<dbReference type="Gene3D" id="2.170.130.10">
    <property type="entry name" value="TonB-dependent receptor, plug domain"/>
    <property type="match status" value="1"/>
</dbReference>
<evidence type="ECO:0000313" key="15">
    <source>
        <dbReference type="Proteomes" id="UP001177258"/>
    </source>
</evidence>
<evidence type="ECO:0000256" key="5">
    <source>
        <dbReference type="ARBA" id="ARBA00022692"/>
    </source>
</evidence>
<keyword evidence="3 9" id="KW-0813">Transport</keyword>
<keyword evidence="14" id="KW-0675">Receptor</keyword>
<protein>
    <submittedName>
        <fullName evidence="14">TonB-dependent receptor</fullName>
    </submittedName>
</protein>
<dbReference type="InterPro" id="IPR037066">
    <property type="entry name" value="Plug_dom_sf"/>
</dbReference>
<evidence type="ECO:0000259" key="11">
    <source>
        <dbReference type="Pfam" id="PF00593"/>
    </source>
</evidence>
<dbReference type="PANTHER" id="PTHR30069">
    <property type="entry name" value="TONB-DEPENDENT OUTER MEMBRANE RECEPTOR"/>
    <property type="match status" value="1"/>
</dbReference>
<comment type="subcellular location">
    <subcellularLocation>
        <location evidence="1 9">Cell outer membrane</location>
        <topology evidence="1 9">Multi-pass membrane protein</topology>
    </subcellularLocation>
</comment>
<keyword evidence="5 9" id="KW-0812">Transmembrane</keyword>
<evidence type="ECO:0000256" key="10">
    <source>
        <dbReference type="RuleBase" id="RU003357"/>
    </source>
</evidence>
<evidence type="ECO:0000256" key="9">
    <source>
        <dbReference type="PROSITE-ProRule" id="PRU01360"/>
    </source>
</evidence>
<keyword evidence="16" id="KW-1185">Reference proteome</keyword>
<keyword evidence="7 9" id="KW-0472">Membrane</keyword>
<dbReference type="GO" id="GO:0044718">
    <property type="term" value="P:siderophore transmembrane transport"/>
    <property type="evidence" value="ECO:0007669"/>
    <property type="project" value="TreeGrafter"/>
</dbReference>
<keyword evidence="6 10" id="KW-0798">TonB box</keyword>
<dbReference type="EMBL" id="JAUYZK010000001">
    <property type="protein sequence ID" value="MDP2538360.1"/>
    <property type="molecule type" value="Genomic_DNA"/>
</dbReference>
<dbReference type="PANTHER" id="PTHR30069:SF41">
    <property type="entry name" value="HEME_HEMOPEXIN UTILIZATION PROTEIN C"/>
    <property type="match status" value="1"/>
</dbReference>
<dbReference type="Proteomes" id="UP001177258">
    <property type="component" value="Unassembled WGS sequence"/>
</dbReference>
<name>A0AA90PTB1_9HELI</name>
<evidence type="ECO:0000256" key="1">
    <source>
        <dbReference type="ARBA" id="ARBA00004571"/>
    </source>
</evidence>
<dbReference type="SUPFAM" id="SSF56935">
    <property type="entry name" value="Porins"/>
    <property type="match status" value="1"/>
</dbReference>
<dbReference type="PROSITE" id="PS52016">
    <property type="entry name" value="TONB_DEPENDENT_REC_3"/>
    <property type="match status" value="1"/>
</dbReference>
<gene>
    <name evidence="13" type="ORF">Q5I04_00975</name>
    <name evidence="14" type="ORF">Q5I06_00975</name>
</gene>
<dbReference type="GO" id="GO:0009279">
    <property type="term" value="C:cell outer membrane"/>
    <property type="evidence" value="ECO:0007669"/>
    <property type="project" value="UniProtKB-SubCell"/>
</dbReference>
<reference evidence="14 16" key="1">
    <citation type="submission" date="2023-07" db="EMBL/GenBank/DDBJ databases">
        <title>Unpublished Manusciprt.</title>
        <authorList>
            <person name="Aydin F."/>
            <person name="Tarhane S."/>
            <person name="Saticioglu I.B."/>
            <person name="Karakaya E."/>
            <person name="Abay S."/>
            <person name="Guran O."/>
            <person name="Bozkurt E."/>
            <person name="Uzum N."/>
            <person name="Olgun K."/>
            <person name="Jablonski D."/>
        </authorList>
    </citation>
    <scope>NUCLEOTIDE SEQUENCE</scope>
    <source>
        <strain evidence="16">faydin-H75</strain>
        <strain evidence="14">Faydin-H76</strain>
    </source>
</reference>
<feature type="domain" description="TonB-dependent receptor-like beta-barrel" evidence="11">
    <location>
        <begin position="234"/>
        <end position="633"/>
    </location>
</feature>
<evidence type="ECO:0000256" key="7">
    <source>
        <dbReference type="ARBA" id="ARBA00023136"/>
    </source>
</evidence>
<evidence type="ECO:0000313" key="13">
    <source>
        <dbReference type="EMBL" id="MDO7252493.1"/>
    </source>
</evidence>
<evidence type="ECO:0000256" key="3">
    <source>
        <dbReference type="ARBA" id="ARBA00022448"/>
    </source>
</evidence>
<dbReference type="InterPro" id="IPR036942">
    <property type="entry name" value="Beta-barrel_TonB_sf"/>
</dbReference>
<accession>A0AA90PTB1</accession>
<dbReference type="GO" id="GO:0015344">
    <property type="term" value="F:siderophore uptake transmembrane transporter activity"/>
    <property type="evidence" value="ECO:0007669"/>
    <property type="project" value="TreeGrafter"/>
</dbReference>
<dbReference type="EMBL" id="JAUPEV010000001">
    <property type="protein sequence ID" value="MDO7252493.1"/>
    <property type="molecule type" value="Genomic_DNA"/>
</dbReference>
<evidence type="ECO:0000256" key="8">
    <source>
        <dbReference type="ARBA" id="ARBA00023237"/>
    </source>
</evidence>
<evidence type="ECO:0000259" key="12">
    <source>
        <dbReference type="Pfam" id="PF07715"/>
    </source>
</evidence>
<evidence type="ECO:0000256" key="6">
    <source>
        <dbReference type="ARBA" id="ARBA00023077"/>
    </source>
</evidence>
<dbReference type="AlphaFoldDB" id="A0AA90PTB1"/>
<comment type="similarity">
    <text evidence="2 9 10">Belongs to the TonB-dependent receptor family.</text>
</comment>
<dbReference type="InterPro" id="IPR039426">
    <property type="entry name" value="TonB-dep_rcpt-like"/>
</dbReference>
<reference evidence="13 15" key="3">
    <citation type="journal article" date="2024" name="Syst. Appl. Microbiol.">
        <title>Helicobacter cappadocius sp. nov., from lizards: The first psychrotrophic Helicobacter species.</title>
        <authorList>
            <person name="Aydin F."/>
            <person name="Tarhane S."/>
            <person name="Karakaya E."/>
            <person name="Abay S."/>
            <person name="Kayman T."/>
            <person name="Guran O."/>
            <person name="Bozkurt E."/>
            <person name="Uzum N."/>
            <person name="Avci A."/>
            <person name="Olgun K."/>
            <person name="Jablonski D."/>
            <person name="Guran C."/>
            <person name="Burcin Saticioglu I."/>
        </authorList>
    </citation>
    <scope>NUCLEOTIDE SEQUENCE [LARGE SCALE GENOMIC DNA]</scope>
    <source>
        <strain evidence="13">Faydin-H75</strain>
        <strain evidence="15">faydin-H76</strain>
    </source>
</reference>
<feature type="domain" description="TonB-dependent receptor plug" evidence="12">
    <location>
        <begin position="41"/>
        <end position="139"/>
    </location>
</feature>
<reference evidence="13" key="2">
    <citation type="submission" date="2023-07" db="EMBL/GenBank/DDBJ databases">
        <authorList>
            <person name="Aydin F."/>
            <person name="Tarhane S."/>
            <person name="Saticioglu I.B."/>
            <person name="Karakaya E."/>
            <person name="Abay S."/>
            <person name="Guran O."/>
            <person name="Bozkurt E."/>
            <person name="Uzum N."/>
            <person name="Olgun K."/>
            <person name="Jablonski D."/>
        </authorList>
    </citation>
    <scope>NUCLEOTIDE SEQUENCE</scope>
    <source>
        <strain evidence="13">Faydin-H75</strain>
    </source>
</reference>
<evidence type="ECO:0000313" key="14">
    <source>
        <dbReference type="EMBL" id="MDP2538360.1"/>
    </source>
</evidence>
<organism evidence="14 15">
    <name type="scientific">Helicobacter cappadocius</name>
    <dbReference type="NCBI Taxonomy" id="3063998"/>
    <lineage>
        <taxon>Bacteria</taxon>
        <taxon>Pseudomonadati</taxon>
        <taxon>Campylobacterota</taxon>
        <taxon>Epsilonproteobacteria</taxon>
        <taxon>Campylobacterales</taxon>
        <taxon>Helicobacteraceae</taxon>
        <taxon>Helicobacter</taxon>
    </lineage>
</organism>
<dbReference type="Pfam" id="PF00593">
    <property type="entry name" value="TonB_dep_Rec_b-barrel"/>
    <property type="match status" value="1"/>
</dbReference>
<dbReference type="Gene3D" id="2.40.170.20">
    <property type="entry name" value="TonB-dependent receptor, beta-barrel domain"/>
    <property type="match status" value="1"/>
</dbReference>
<dbReference type="Proteomes" id="UP001240777">
    <property type="component" value="Unassembled WGS sequence"/>
</dbReference>
<dbReference type="InterPro" id="IPR012910">
    <property type="entry name" value="Plug_dom"/>
</dbReference>
<dbReference type="RefSeq" id="WP_305516335.1">
    <property type="nucleotide sequence ID" value="NZ_JAUPEV010000001.1"/>
</dbReference>
<dbReference type="InterPro" id="IPR000531">
    <property type="entry name" value="Beta-barrel_TonB"/>
</dbReference>